<sequence length="120" mass="13038">MIRTIAPLLAGMLMTFTAHAAEPELKARILVEDAPNAAKRFVGYVTAQQPFEGRYELIGEKKGVAGNAKVKQAGVVKAAPHQLVRLSHLAFGSIAADDHYTIQLKIYRGKDLAAQDQIVK</sequence>
<dbReference type="RefSeq" id="WP_247233948.1">
    <property type="nucleotide sequence ID" value="NZ_JALKHS010000014.1"/>
</dbReference>
<gene>
    <name evidence="3" type="ORF">MU848_15280</name>
</gene>
<keyword evidence="4" id="KW-1185">Reference proteome</keyword>
<dbReference type="EMBL" id="JALKHS010000014">
    <property type="protein sequence ID" value="MCK0532952.1"/>
    <property type="molecule type" value="Genomic_DNA"/>
</dbReference>
<evidence type="ECO:0000313" key="3">
    <source>
        <dbReference type="EMBL" id="MCK0532952.1"/>
    </source>
</evidence>
<name>A0ABT0E0Q6_9SPHN</name>
<organism evidence="3 4">
    <name type="scientific">Sphingobium agri</name>
    <dbReference type="NCBI Taxonomy" id="2933566"/>
    <lineage>
        <taxon>Bacteria</taxon>
        <taxon>Pseudomonadati</taxon>
        <taxon>Pseudomonadota</taxon>
        <taxon>Alphaproteobacteria</taxon>
        <taxon>Sphingomonadales</taxon>
        <taxon>Sphingomonadaceae</taxon>
        <taxon>Sphingobium</taxon>
    </lineage>
</organism>
<feature type="chain" id="PRO_5045877637" description="CsgH-like domain-containing protein" evidence="1">
    <location>
        <begin position="21"/>
        <end position="120"/>
    </location>
</feature>
<accession>A0ABT0E0Q6</accession>
<keyword evidence="1" id="KW-0732">Signal</keyword>
<dbReference type="Gene3D" id="2.60.40.2420">
    <property type="match status" value="1"/>
</dbReference>
<evidence type="ECO:0000256" key="1">
    <source>
        <dbReference type="SAM" id="SignalP"/>
    </source>
</evidence>
<reference evidence="3 4" key="1">
    <citation type="submission" date="2022-04" db="EMBL/GenBank/DDBJ databases">
        <authorList>
            <person name="Huq M.A."/>
        </authorList>
    </citation>
    <scope>NUCLEOTIDE SEQUENCE [LARGE SCALE GENOMIC DNA]</scope>
    <source>
        <strain evidence="3 4">MAH-33</strain>
    </source>
</reference>
<dbReference type="NCBIfam" id="NF041112">
    <property type="entry name" value="chap_CsgH_alph"/>
    <property type="match status" value="1"/>
</dbReference>
<evidence type="ECO:0000259" key="2">
    <source>
        <dbReference type="Pfam" id="PF21112"/>
    </source>
</evidence>
<dbReference type="InterPro" id="IPR053722">
    <property type="entry name" value="Curli_assembly_CsgC/AgfC"/>
</dbReference>
<comment type="caution">
    <text evidence="3">The sequence shown here is derived from an EMBL/GenBank/DDBJ whole genome shotgun (WGS) entry which is preliminary data.</text>
</comment>
<protein>
    <recommendedName>
        <fullName evidence="2">CsgH-like domain-containing protein</fullName>
    </recommendedName>
</protein>
<feature type="signal peptide" evidence="1">
    <location>
        <begin position="1"/>
        <end position="20"/>
    </location>
</feature>
<proteinExistence type="predicted"/>
<dbReference type="Pfam" id="PF21112">
    <property type="entry name" value="CsgH"/>
    <property type="match status" value="1"/>
</dbReference>
<dbReference type="InterPro" id="IPR047726">
    <property type="entry name" value="CsgH_dom"/>
</dbReference>
<dbReference type="Proteomes" id="UP001203512">
    <property type="component" value="Unassembled WGS sequence"/>
</dbReference>
<dbReference type="InterPro" id="IPR048632">
    <property type="entry name" value="CsgH-like"/>
</dbReference>
<evidence type="ECO:0000313" key="4">
    <source>
        <dbReference type="Proteomes" id="UP001203512"/>
    </source>
</evidence>
<feature type="domain" description="CsgH-like" evidence="2">
    <location>
        <begin position="42"/>
        <end position="106"/>
    </location>
</feature>